<dbReference type="InterPro" id="IPR000212">
    <property type="entry name" value="DNA_helicase_UvrD/REP"/>
</dbReference>
<dbReference type="GO" id="GO:0004386">
    <property type="term" value="F:helicase activity"/>
    <property type="evidence" value="ECO:0007669"/>
    <property type="project" value="UniProtKB-KW"/>
</dbReference>
<evidence type="ECO:0000256" key="3">
    <source>
        <dbReference type="ARBA" id="ARBA00022801"/>
    </source>
</evidence>
<keyword evidence="5 11" id="KW-0067">ATP-binding</keyword>
<evidence type="ECO:0000313" key="13">
    <source>
        <dbReference type="EMBL" id="MBM6617296.1"/>
    </source>
</evidence>
<dbReference type="InterPro" id="IPR027417">
    <property type="entry name" value="P-loop_NTPase"/>
</dbReference>
<dbReference type="PROSITE" id="PS51198">
    <property type="entry name" value="UVRD_HELICASE_ATP_BIND"/>
    <property type="match status" value="1"/>
</dbReference>
<dbReference type="RefSeq" id="WP_204202674.1">
    <property type="nucleotide sequence ID" value="NZ_JAFELM010000021.1"/>
</dbReference>
<feature type="binding site" evidence="11">
    <location>
        <begin position="31"/>
        <end position="38"/>
    </location>
    <ligand>
        <name>ATP</name>
        <dbReference type="ChEBI" id="CHEBI:30616"/>
    </ligand>
</feature>
<dbReference type="EC" id="5.6.2.4" evidence="9"/>
<evidence type="ECO:0000256" key="2">
    <source>
        <dbReference type="ARBA" id="ARBA00022741"/>
    </source>
</evidence>
<evidence type="ECO:0000256" key="10">
    <source>
        <dbReference type="ARBA" id="ARBA00048988"/>
    </source>
</evidence>
<dbReference type="PANTHER" id="PTHR11070">
    <property type="entry name" value="UVRD / RECB / PCRA DNA HELICASE FAMILY MEMBER"/>
    <property type="match status" value="1"/>
</dbReference>
<dbReference type="Pfam" id="PF00580">
    <property type="entry name" value="UvrD-helicase"/>
    <property type="match status" value="1"/>
</dbReference>
<dbReference type="InterPro" id="IPR013986">
    <property type="entry name" value="DExx_box_DNA_helicase_dom_sf"/>
</dbReference>
<evidence type="ECO:0000256" key="11">
    <source>
        <dbReference type="PROSITE-ProRule" id="PRU00560"/>
    </source>
</evidence>
<evidence type="ECO:0000256" key="9">
    <source>
        <dbReference type="ARBA" id="ARBA00034808"/>
    </source>
</evidence>
<keyword evidence="6" id="KW-0238">DNA-binding</keyword>
<evidence type="ECO:0000256" key="8">
    <source>
        <dbReference type="ARBA" id="ARBA00034617"/>
    </source>
</evidence>
<proteinExistence type="inferred from homology"/>
<keyword evidence="4 11" id="KW-0347">Helicase</keyword>
<evidence type="ECO:0000256" key="4">
    <source>
        <dbReference type="ARBA" id="ARBA00022806"/>
    </source>
</evidence>
<evidence type="ECO:0000256" key="5">
    <source>
        <dbReference type="ARBA" id="ARBA00022840"/>
    </source>
</evidence>
<comment type="catalytic activity">
    <reaction evidence="8">
        <text>Couples ATP hydrolysis with the unwinding of duplex DNA by translocating in the 3'-5' direction.</text>
        <dbReference type="EC" id="5.6.2.4"/>
    </reaction>
</comment>
<evidence type="ECO:0000256" key="1">
    <source>
        <dbReference type="ARBA" id="ARBA00009922"/>
    </source>
</evidence>
<dbReference type="PANTHER" id="PTHR11070:SF2">
    <property type="entry name" value="ATP-DEPENDENT DNA HELICASE SRS2"/>
    <property type="match status" value="1"/>
</dbReference>
<keyword evidence="2 11" id="KW-0547">Nucleotide-binding</keyword>
<gene>
    <name evidence="13" type="ORF">JR050_06355</name>
</gene>
<feature type="domain" description="UvrD-like helicase ATP-binding" evidence="12">
    <location>
        <begin position="10"/>
        <end position="285"/>
    </location>
</feature>
<dbReference type="Pfam" id="PF13361">
    <property type="entry name" value="UvrD_C"/>
    <property type="match status" value="2"/>
</dbReference>
<dbReference type="InterPro" id="IPR014016">
    <property type="entry name" value="UvrD-like_ATP-bd"/>
</dbReference>
<organism evidence="13 14">
    <name type="scientific">Bacillus suaedaesalsae</name>
    <dbReference type="NCBI Taxonomy" id="2810349"/>
    <lineage>
        <taxon>Bacteria</taxon>
        <taxon>Bacillati</taxon>
        <taxon>Bacillota</taxon>
        <taxon>Bacilli</taxon>
        <taxon>Bacillales</taxon>
        <taxon>Bacillaceae</taxon>
        <taxon>Bacillus</taxon>
    </lineage>
</organism>
<protein>
    <recommendedName>
        <fullName evidence="9">DNA 3'-5' helicase</fullName>
        <ecNumber evidence="9">5.6.2.4</ecNumber>
    </recommendedName>
</protein>
<reference evidence="13 14" key="1">
    <citation type="submission" date="2021-02" db="EMBL/GenBank/DDBJ databases">
        <title>Bacillus sp. RD4P76, an endophyte from a halophyte.</title>
        <authorList>
            <person name="Sun J.-Q."/>
        </authorList>
    </citation>
    <scope>NUCLEOTIDE SEQUENCE [LARGE SCALE GENOMIC DNA]</scope>
    <source>
        <strain evidence="13 14">RD4P76</strain>
    </source>
</reference>
<accession>A0ABS2DFV1</accession>
<sequence>MDLFSEKLNQIKTDDKQFEAYNTEISTVVIAGPGSGKTTVLTLKIINLLRNKINQPRGLACITYSKEAVKEFTERLNELGYKNRKNVFLGTVHSFCIAEVIAPFAKLYDLDISFPLKIISEKEREELFEDIVTELKLGGANLSIDDVDKERSLNISGLSLVQVESYDIALKVALEYEKRLVEMDKVDFVGIVKCATMLIQTKPYVRKCLAAKFPWILIDEYQDLGKPLHEMILSLFNMTNIKIFAVGDPDQSIYSFNGAIPQYLIELKENPIIKEIKLKTNYRSNQDIINASILALGQQNRSYSAGTRKNENAKFHFVTCEQDIEQQYDYVISNIIPSCLAEGIPHSEICVLVSGNKQAKELAALMDVQSIPYYISKLDYKRTDLIIWLEDCAKWINKQYSQSFTNIFEFWIDLIKKHNVEKKLSINILNERRALYGVLNSSKEYADNLFEWVKYLFRQLNIIPILETSLVYPDEIDNINNFIKTVVKGSLAGATVQRFGSIGKPNNQVTISTRHSSKGLEFEVVILLGMEEGNFPYYLNVNNKEKLAEEHRVFFVCISRAKRICYLLRSKKITVYSKRYGRTYIINKEPSMFWDILYNKYGGDGI</sequence>
<comment type="caution">
    <text evidence="13">The sequence shown here is derived from an EMBL/GenBank/DDBJ whole genome shotgun (WGS) entry which is preliminary data.</text>
</comment>
<evidence type="ECO:0000259" key="12">
    <source>
        <dbReference type="PROSITE" id="PS51198"/>
    </source>
</evidence>
<dbReference type="SUPFAM" id="SSF52540">
    <property type="entry name" value="P-loop containing nucleoside triphosphate hydrolases"/>
    <property type="match status" value="1"/>
</dbReference>
<dbReference type="Gene3D" id="3.40.50.300">
    <property type="entry name" value="P-loop containing nucleotide triphosphate hydrolases"/>
    <property type="match status" value="3"/>
</dbReference>
<dbReference type="Proteomes" id="UP001518925">
    <property type="component" value="Unassembled WGS sequence"/>
</dbReference>
<dbReference type="EMBL" id="JAFELM010000021">
    <property type="protein sequence ID" value="MBM6617296.1"/>
    <property type="molecule type" value="Genomic_DNA"/>
</dbReference>
<evidence type="ECO:0000256" key="7">
    <source>
        <dbReference type="ARBA" id="ARBA00023235"/>
    </source>
</evidence>
<comment type="catalytic activity">
    <reaction evidence="10">
        <text>ATP + H2O = ADP + phosphate + H(+)</text>
        <dbReference type="Rhea" id="RHEA:13065"/>
        <dbReference type="ChEBI" id="CHEBI:15377"/>
        <dbReference type="ChEBI" id="CHEBI:15378"/>
        <dbReference type="ChEBI" id="CHEBI:30616"/>
        <dbReference type="ChEBI" id="CHEBI:43474"/>
        <dbReference type="ChEBI" id="CHEBI:456216"/>
        <dbReference type="EC" id="5.6.2.4"/>
    </reaction>
</comment>
<dbReference type="Gene3D" id="1.10.10.160">
    <property type="match status" value="1"/>
</dbReference>
<evidence type="ECO:0000256" key="6">
    <source>
        <dbReference type="ARBA" id="ARBA00023125"/>
    </source>
</evidence>
<dbReference type="InterPro" id="IPR014017">
    <property type="entry name" value="DNA_helicase_UvrD-like_C"/>
</dbReference>
<evidence type="ECO:0000313" key="14">
    <source>
        <dbReference type="Proteomes" id="UP001518925"/>
    </source>
</evidence>
<dbReference type="CDD" id="cd17932">
    <property type="entry name" value="DEXQc_UvrD"/>
    <property type="match status" value="1"/>
</dbReference>
<keyword evidence="3 11" id="KW-0378">Hydrolase</keyword>
<keyword evidence="14" id="KW-1185">Reference proteome</keyword>
<keyword evidence="7" id="KW-0413">Isomerase</keyword>
<name>A0ABS2DFV1_9BACI</name>
<comment type="similarity">
    <text evidence="1">Belongs to the helicase family. UvrD subfamily.</text>
</comment>
<dbReference type="Gene3D" id="1.10.486.10">
    <property type="entry name" value="PCRA, domain 4"/>
    <property type="match status" value="1"/>
</dbReference>